<gene>
    <name evidence="1" type="ORF">GON26_11540</name>
</gene>
<sequence length="97" mass="10828">MMTTNDVAKVFDTIFSIPGMNEVVKMDLKISRKNVLLLNHVIERGLAAKGDDKSSLFLTSIPQENLQELKQFGDEFLHKAGLIEFSEKLSTLSDTGK</sequence>
<name>A0A6I4NKS7_9FLAO</name>
<proteinExistence type="predicted"/>
<dbReference type="AlphaFoldDB" id="A0A6I4NKS7"/>
<keyword evidence="2" id="KW-1185">Reference proteome</keyword>
<organism evidence="1 2">
    <name type="scientific">Flavobacterium hydrocarbonoxydans</name>
    <dbReference type="NCBI Taxonomy" id="2683249"/>
    <lineage>
        <taxon>Bacteria</taxon>
        <taxon>Pseudomonadati</taxon>
        <taxon>Bacteroidota</taxon>
        <taxon>Flavobacteriia</taxon>
        <taxon>Flavobacteriales</taxon>
        <taxon>Flavobacteriaceae</taxon>
        <taxon>Flavobacterium</taxon>
    </lineage>
</organism>
<dbReference type="RefSeq" id="WP_160374929.1">
    <property type="nucleotide sequence ID" value="NZ_WSTB01000005.1"/>
</dbReference>
<accession>A0A6I4NKS7</accession>
<evidence type="ECO:0000313" key="2">
    <source>
        <dbReference type="Proteomes" id="UP000471501"/>
    </source>
</evidence>
<dbReference type="Proteomes" id="UP000471501">
    <property type="component" value="Unassembled WGS sequence"/>
</dbReference>
<protein>
    <submittedName>
        <fullName evidence="1">Uncharacterized protein</fullName>
    </submittedName>
</protein>
<dbReference type="EMBL" id="WSTB01000005">
    <property type="protein sequence ID" value="MWB95000.1"/>
    <property type="molecule type" value="Genomic_DNA"/>
</dbReference>
<reference evidence="1 2" key="1">
    <citation type="submission" date="2019-12" db="EMBL/GenBank/DDBJ databases">
        <authorList>
            <person name="Kim Y.S."/>
        </authorList>
    </citation>
    <scope>NUCLEOTIDE SEQUENCE [LARGE SCALE GENOMIC DNA]</scope>
    <source>
        <strain evidence="1 2">GA093</strain>
    </source>
</reference>
<comment type="caution">
    <text evidence="1">The sequence shown here is derived from an EMBL/GenBank/DDBJ whole genome shotgun (WGS) entry which is preliminary data.</text>
</comment>
<evidence type="ECO:0000313" key="1">
    <source>
        <dbReference type="EMBL" id="MWB95000.1"/>
    </source>
</evidence>